<comment type="similarity">
    <text evidence="2">Belongs to the SRP receptor beta subunit family.</text>
</comment>
<proteinExistence type="inferred from homology"/>
<evidence type="ECO:0000256" key="1">
    <source>
        <dbReference type="ARBA" id="ARBA00004389"/>
    </source>
</evidence>
<dbReference type="RefSeq" id="XP_056036949.1">
    <property type="nucleotide sequence ID" value="XM_056180799.1"/>
</dbReference>
<keyword evidence="6" id="KW-0256">Endoplasmic reticulum</keyword>
<dbReference type="EMBL" id="CP115611">
    <property type="protein sequence ID" value="WBW72706.1"/>
    <property type="molecule type" value="Genomic_DNA"/>
</dbReference>
<comment type="subcellular location">
    <subcellularLocation>
        <location evidence="1">Endoplasmic reticulum membrane</location>
        <topology evidence="1">Single-pass membrane protein</topology>
    </subcellularLocation>
</comment>
<organism evidence="12 13">
    <name type="scientific">Schizosaccharomyces osmophilus</name>
    <dbReference type="NCBI Taxonomy" id="2545709"/>
    <lineage>
        <taxon>Eukaryota</taxon>
        <taxon>Fungi</taxon>
        <taxon>Dikarya</taxon>
        <taxon>Ascomycota</taxon>
        <taxon>Taphrinomycotina</taxon>
        <taxon>Schizosaccharomycetes</taxon>
        <taxon>Schizosaccharomycetales</taxon>
        <taxon>Schizosaccharomycetaceae</taxon>
        <taxon>Schizosaccharomyces</taxon>
    </lineage>
</organism>
<reference evidence="12 13" key="1">
    <citation type="journal article" date="2023" name="G3 (Bethesda)">
        <title>A high-quality reference genome for the fission yeast Schizosaccharomyces osmophilus.</title>
        <authorList>
            <person name="Jia G.S."/>
            <person name="Zhang W.C."/>
            <person name="Liang Y."/>
            <person name="Liu X.H."/>
            <person name="Rhind N."/>
            <person name="Pidoux A."/>
            <person name="Brysch-Herzberg M."/>
            <person name="Du L.L."/>
        </authorList>
    </citation>
    <scope>NUCLEOTIDE SEQUENCE [LARGE SCALE GENOMIC DNA]</scope>
    <source>
        <strain evidence="12 13">CBS 15793</strain>
    </source>
</reference>
<dbReference type="Pfam" id="PF09439">
    <property type="entry name" value="SRPRB"/>
    <property type="match status" value="1"/>
</dbReference>
<keyword evidence="8" id="KW-0342">GTP-binding</keyword>
<feature type="transmembrane region" description="Helical" evidence="11">
    <location>
        <begin position="6"/>
        <end position="28"/>
    </location>
</feature>
<evidence type="ECO:0000256" key="6">
    <source>
        <dbReference type="ARBA" id="ARBA00022824"/>
    </source>
</evidence>
<dbReference type="InterPro" id="IPR027417">
    <property type="entry name" value="P-loop_NTPase"/>
</dbReference>
<evidence type="ECO:0000313" key="12">
    <source>
        <dbReference type="EMBL" id="WBW72706.1"/>
    </source>
</evidence>
<keyword evidence="13" id="KW-1185">Reference proteome</keyword>
<keyword evidence="10 12" id="KW-0675">Receptor</keyword>
<evidence type="ECO:0000256" key="7">
    <source>
        <dbReference type="ARBA" id="ARBA00022989"/>
    </source>
</evidence>
<keyword evidence="4 11" id="KW-0812">Transmembrane</keyword>
<dbReference type="AlphaFoldDB" id="A0AAF0AUP2"/>
<keyword evidence="9 11" id="KW-0472">Membrane</keyword>
<dbReference type="KEGG" id="som:SOMG_02006"/>
<dbReference type="InterPro" id="IPR019009">
    <property type="entry name" value="SRP_receptor_beta_su"/>
</dbReference>
<evidence type="ECO:0000256" key="10">
    <source>
        <dbReference type="ARBA" id="ARBA00023170"/>
    </source>
</evidence>
<dbReference type="SUPFAM" id="SSF52540">
    <property type="entry name" value="P-loop containing nucleoside triphosphate hydrolases"/>
    <property type="match status" value="1"/>
</dbReference>
<evidence type="ECO:0000256" key="8">
    <source>
        <dbReference type="ARBA" id="ARBA00023134"/>
    </source>
</evidence>
<evidence type="ECO:0000256" key="5">
    <source>
        <dbReference type="ARBA" id="ARBA00022741"/>
    </source>
</evidence>
<evidence type="ECO:0000313" key="13">
    <source>
        <dbReference type="Proteomes" id="UP001212411"/>
    </source>
</evidence>
<evidence type="ECO:0000256" key="11">
    <source>
        <dbReference type="SAM" id="Phobius"/>
    </source>
</evidence>
<dbReference type="PANTHER" id="PTHR46693">
    <property type="entry name" value="ADP-RIBOSYLATION FACTOR-LIKE PROTEIN 15"/>
    <property type="match status" value="1"/>
</dbReference>
<name>A0AAF0AUP2_9SCHI</name>
<dbReference type="GO" id="GO:0005525">
    <property type="term" value="F:GTP binding"/>
    <property type="evidence" value="ECO:0007669"/>
    <property type="project" value="UniProtKB-KW"/>
</dbReference>
<gene>
    <name evidence="12" type="primary">srp102</name>
    <name evidence="12" type="ORF">SOMG_02006</name>
</gene>
<dbReference type="GO" id="GO:0005789">
    <property type="term" value="C:endoplasmic reticulum membrane"/>
    <property type="evidence" value="ECO:0007669"/>
    <property type="project" value="UniProtKB-SubCell"/>
</dbReference>
<protein>
    <recommendedName>
        <fullName evidence="3">Signal recognition particle receptor subunit beta</fullName>
    </recommendedName>
</protein>
<keyword evidence="5" id="KW-0547">Nucleotide-binding</keyword>
<accession>A0AAF0AUP2</accession>
<evidence type="ECO:0000256" key="9">
    <source>
        <dbReference type="ARBA" id="ARBA00023136"/>
    </source>
</evidence>
<dbReference type="Gene3D" id="3.40.50.300">
    <property type="entry name" value="P-loop containing nucleotide triphosphate hydrolases"/>
    <property type="match status" value="1"/>
</dbReference>
<dbReference type="PANTHER" id="PTHR46693:SF1">
    <property type="entry name" value="ADP-RIBOSYLATION FACTOR-LIKE PROTEIN 15"/>
    <property type="match status" value="1"/>
</dbReference>
<dbReference type="InterPro" id="IPR042292">
    <property type="entry name" value="ARL15"/>
</dbReference>
<dbReference type="Proteomes" id="UP001212411">
    <property type="component" value="Chromosome 1"/>
</dbReference>
<keyword evidence="7 11" id="KW-1133">Transmembrane helix</keyword>
<dbReference type="GeneID" id="80875488"/>
<evidence type="ECO:0000256" key="3">
    <source>
        <dbReference type="ARBA" id="ARBA00020256"/>
    </source>
</evidence>
<evidence type="ECO:0000256" key="4">
    <source>
        <dbReference type="ARBA" id="ARBA00022692"/>
    </source>
</evidence>
<evidence type="ECO:0000256" key="2">
    <source>
        <dbReference type="ARBA" id="ARBA00005619"/>
    </source>
</evidence>
<dbReference type="CDD" id="cd04105">
    <property type="entry name" value="SR_beta"/>
    <property type="match status" value="1"/>
</dbReference>
<sequence length="226" mass="25689">MLENWWTIVIALATIPLAALIIFSLLFASKKTIQRKTPAIFLVGPSESGKTTLFCQLVYEKSKSTVPSIEPNEALWKEDVVLVDLPGHARTKHWTEKKLNESYDVRLVVFVLNSATLDRDLHEIGLALFDVLLKCRKLKVPKALVACNKFDLFTAQPAKQIQAAVMKELDNIFEEKESQLDSIVTEDVDWDELRPQLEDIQLEFLSGSALKGTNMNQWIEWMESSL</sequence>